<sequence length="373" mass="43011">MRDLEQEQPDSVEPLEGFLNLTRQVDSDEVDQLDVDLTILDFLAYKANDLVFEWRSSSNPYQSDLPSALVTMCAEWRTFVQSKHQGRRLNIQAGFRSRLLQFVLLFSHRLNHDKTWTTKESLDEIRAQNEKRGSYWRQNTSHAPALRQPFDASNEFPLSGDVLAANRHGLASALDMPHDRRRWVTDLESTPPLHCLLSLFIELTAARVSLGDWVPTPDWFDLAGQFMLQAVTEEYLRNGASGEETFNTIFAFGCPGIDRRPDDGSDVQAMRHLFCTEGDPREQVHGWSKMKRQFINELLPRDESPASFLKAMTHAQDRFPYAEFEQSMLSFLKYLHDGLVKPDLVQVEEGRINIHGDDLPEADTREMIRRMRL</sequence>
<accession>A0A7C8M6Q3</accession>
<protein>
    <submittedName>
        <fullName evidence="1">Uncharacterized protein</fullName>
    </submittedName>
</protein>
<dbReference type="EMBL" id="JAADJZ010000017">
    <property type="protein sequence ID" value="KAF2868915.1"/>
    <property type="molecule type" value="Genomic_DNA"/>
</dbReference>
<reference evidence="1 2" key="1">
    <citation type="submission" date="2020-01" db="EMBL/GenBank/DDBJ databases">
        <authorList>
            <consortium name="DOE Joint Genome Institute"/>
            <person name="Haridas S."/>
            <person name="Albert R."/>
            <person name="Binder M."/>
            <person name="Bloem J."/>
            <person name="Labutti K."/>
            <person name="Salamov A."/>
            <person name="Andreopoulos B."/>
            <person name="Baker S.E."/>
            <person name="Barry K."/>
            <person name="Bills G."/>
            <person name="Bluhm B.H."/>
            <person name="Cannon C."/>
            <person name="Castanera R."/>
            <person name="Culley D.E."/>
            <person name="Daum C."/>
            <person name="Ezra D."/>
            <person name="Gonzalez J.B."/>
            <person name="Henrissat B."/>
            <person name="Kuo A."/>
            <person name="Liang C."/>
            <person name="Lipzen A."/>
            <person name="Lutzoni F."/>
            <person name="Magnuson J."/>
            <person name="Mondo S."/>
            <person name="Nolan M."/>
            <person name="Ohm R."/>
            <person name="Pangilinan J."/>
            <person name="Park H.-J.H."/>
            <person name="Ramirez L."/>
            <person name="Alfaro M."/>
            <person name="Sun H."/>
            <person name="Tritt A."/>
            <person name="Yoshinaga Y."/>
            <person name="Zwiers L.-H.L."/>
            <person name="Turgeon B.G."/>
            <person name="Goodwin S.B."/>
            <person name="Spatafora J.W."/>
            <person name="Crous P.W."/>
            <person name="Grigoriev I.V."/>
        </authorList>
    </citation>
    <scope>NUCLEOTIDE SEQUENCE [LARGE SCALE GENOMIC DNA]</scope>
    <source>
        <strain evidence="1 2">CBS 611.86</strain>
    </source>
</reference>
<dbReference type="AlphaFoldDB" id="A0A7C8M6Q3"/>
<organism evidence="1 2">
    <name type="scientific">Massariosphaeria phaeospora</name>
    <dbReference type="NCBI Taxonomy" id="100035"/>
    <lineage>
        <taxon>Eukaryota</taxon>
        <taxon>Fungi</taxon>
        <taxon>Dikarya</taxon>
        <taxon>Ascomycota</taxon>
        <taxon>Pezizomycotina</taxon>
        <taxon>Dothideomycetes</taxon>
        <taxon>Pleosporomycetidae</taxon>
        <taxon>Pleosporales</taxon>
        <taxon>Pleosporales incertae sedis</taxon>
        <taxon>Massariosphaeria</taxon>
    </lineage>
</organism>
<dbReference type="Proteomes" id="UP000481861">
    <property type="component" value="Unassembled WGS sequence"/>
</dbReference>
<keyword evidence="2" id="KW-1185">Reference proteome</keyword>
<gene>
    <name evidence="1" type="ORF">BDV95DRAFT_498897</name>
</gene>
<proteinExistence type="predicted"/>
<evidence type="ECO:0000313" key="2">
    <source>
        <dbReference type="Proteomes" id="UP000481861"/>
    </source>
</evidence>
<comment type="caution">
    <text evidence="1">The sequence shown here is derived from an EMBL/GenBank/DDBJ whole genome shotgun (WGS) entry which is preliminary data.</text>
</comment>
<name>A0A7C8M6Q3_9PLEO</name>
<dbReference type="OrthoDB" id="4149149at2759"/>
<evidence type="ECO:0000313" key="1">
    <source>
        <dbReference type="EMBL" id="KAF2868915.1"/>
    </source>
</evidence>